<dbReference type="InterPro" id="IPR010998">
    <property type="entry name" value="Integrase_recombinase_N"/>
</dbReference>
<feature type="domain" description="Tyr recombinase" evidence="6">
    <location>
        <begin position="202"/>
        <end position="381"/>
    </location>
</feature>
<dbReference type="Gene3D" id="1.10.443.10">
    <property type="entry name" value="Intergrase catalytic core"/>
    <property type="match status" value="1"/>
</dbReference>
<dbReference type="Gene3D" id="3.30.160.390">
    <property type="entry name" value="Integrase, DNA-binding domain"/>
    <property type="match status" value="1"/>
</dbReference>
<evidence type="ECO:0000256" key="4">
    <source>
        <dbReference type="ARBA" id="ARBA00023172"/>
    </source>
</evidence>
<accession>A0A2C6C159</accession>
<keyword evidence="3 5" id="KW-0238">DNA-binding</keyword>
<proteinExistence type="inferred from homology"/>
<dbReference type="InterPro" id="IPR050808">
    <property type="entry name" value="Phage_Integrase"/>
</dbReference>
<sequence length="398" mass="46458">MPLTAKQIEAAKPQEKEYKLTDAQGLYLLVKPSGAKYWRYKYRFAGKEKKLAIGVYPNISLAQARLQRDGARKLLSENTDPSQVKQNQKQAHRTIHINTFKAITDEWLIFKERQWSAEYKKSTENRFKMYVYPFIGKRPITDITPMNVLECLRKVEMTGKLETLRKTRHACLQVFAYAIITGRAKSNPADYLSNALASPESENHLSLTIDQLPKFLRDLRYLKVNPLMQLAVKLLLLTGLRSQEIRYGTWDEIDLDKAVWVIPSERMKMRRPHIVPLCKQTIELIEIIKIFTKKMESPYILPGHFDTQKPRARRAINYCLLQLGWLNKITAHGFRHTMSTILHEQGYNTAWIETQLAHVDKNSIRGTYNHAQYLDGRREMLQWYADYIDKLEKEGVVC</sequence>
<dbReference type="GO" id="GO:0003677">
    <property type="term" value="F:DNA binding"/>
    <property type="evidence" value="ECO:0007669"/>
    <property type="project" value="UniProtKB-UniRule"/>
</dbReference>
<keyword evidence="2" id="KW-0229">DNA integration</keyword>
<dbReference type="OrthoDB" id="9795573at2"/>
<evidence type="ECO:0000313" key="11">
    <source>
        <dbReference type="Proteomes" id="UP000373449"/>
    </source>
</evidence>
<dbReference type="Pfam" id="PF13356">
    <property type="entry name" value="Arm-DNA-bind_3"/>
    <property type="match status" value="1"/>
</dbReference>
<dbReference type="InterPro" id="IPR011010">
    <property type="entry name" value="DNA_brk_join_enz"/>
</dbReference>
<dbReference type="Pfam" id="PF22022">
    <property type="entry name" value="Phage_int_M"/>
    <property type="match status" value="1"/>
</dbReference>
<evidence type="ECO:0000313" key="8">
    <source>
        <dbReference type="EMBL" id="PHI30090.1"/>
    </source>
</evidence>
<dbReference type="Proteomes" id="UP000224974">
    <property type="component" value="Unassembled WGS sequence"/>
</dbReference>
<dbReference type="EMBL" id="CAADJA010000002">
    <property type="protein sequence ID" value="VFS49088.1"/>
    <property type="molecule type" value="Genomic_DNA"/>
</dbReference>
<dbReference type="InterPro" id="IPR025166">
    <property type="entry name" value="Integrase_DNA_bind_dom"/>
</dbReference>
<dbReference type="PROSITE" id="PS51898">
    <property type="entry name" value="TYR_RECOMBINASE"/>
    <property type="match status" value="1"/>
</dbReference>
<evidence type="ECO:0000256" key="5">
    <source>
        <dbReference type="PROSITE-ProRule" id="PRU01248"/>
    </source>
</evidence>
<dbReference type="EMBL" id="PDDX01000001">
    <property type="protein sequence ID" value="PHI30090.1"/>
    <property type="molecule type" value="Genomic_DNA"/>
</dbReference>
<evidence type="ECO:0000259" key="7">
    <source>
        <dbReference type="PROSITE" id="PS51900"/>
    </source>
</evidence>
<dbReference type="Pfam" id="PF00589">
    <property type="entry name" value="Phage_integrase"/>
    <property type="match status" value="1"/>
</dbReference>
<dbReference type="AlphaFoldDB" id="A0A2C6C159"/>
<dbReference type="STRING" id="1111728.GCA_000427805_03433"/>
<dbReference type="Gene3D" id="1.10.150.130">
    <property type="match status" value="1"/>
</dbReference>
<dbReference type="PANTHER" id="PTHR30629">
    <property type="entry name" value="PROPHAGE INTEGRASE"/>
    <property type="match status" value="1"/>
</dbReference>
<dbReference type="PANTHER" id="PTHR30629:SF2">
    <property type="entry name" value="PROPHAGE INTEGRASE INTS-RELATED"/>
    <property type="match status" value="1"/>
</dbReference>
<dbReference type="GO" id="GO:0015074">
    <property type="term" value="P:DNA integration"/>
    <property type="evidence" value="ECO:0007669"/>
    <property type="project" value="UniProtKB-KW"/>
</dbReference>
<dbReference type="Proteomes" id="UP000373449">
    <property type="component" value="Unassembled WGS sequence"/>
</dbReference>
<dbReference type="PROSITE" id="PS51900">
    <property type="entry name" value="CB"/>
    <property type="match status" value="1"/>
</dbReference>
<comment type="similarity">
    <text evidence="1">Belongs to the 'phage' integrase family.</text>
</comment>
<evidence type="ECO:0000259" key="6">
    <source>
        <dbReference type="PROSITE" id="PS51898"/>
    </source>
</evidence>
<keyword evidence="4" id="KW-0233">DNA recombination</keyword>
<reference evidence="8" key="1">
    <citation type="submission" date="2017-09" db="EMBL/GenBank/DDBJ databases">
        <title>FDA dAtabase for Regulatory Grade micrObial Sequences (FDA-ARGOS): Supporting development and validation of Infectious Disease Dx tests.</title>
        <authorList>
            <person name="Minogue T."/>
            <person name="Wolcott M."/>
            <person name="Wasieloski L."/>
            <person name="Aguilar W."/>
            <person name="Moore D."/>
            <person name="Tallon L.J."/>
            <person name="Sadzewicz L."/>
            <person name="Ott S."/>
            <person name="Zhao X."/>
            <person name="Nagaraj S."/>
            <person name="Vavikolanu K."/>
            <person name="Aluvathingal J."/>
            <person name="Nadendla S."/>
            <person name="Sichtig H."/>
        </authorList>
    </citation>
    <scope>NUCLEOTIDE SEQUENCE</scope>
    <source>
        <strain evidence="8">FDAARGOS_387</strain>
    </source>
</reference>
<gene>
    <name evidence="9" type="primary">intS_8</name>
    <name evidence="8" type="ORF">CRN84_12425</name>
    <name evidence="9" type="ORF">NCTC12282_03548</name>
</gene>
<dbReference type="InterPro" id="IPR013762">
    <property type="entry name" value="Integrase-like_cat_sf"/>
</dbReference>
<feature type="domain" description="Core-binding (CB)" evidence="7">
    <location>
        <begin position="98"/>
        <end position="179"/>
    </location>
</feature>
<reference evidence="9 11" key="3">
    <citation type="submission" date="2019-03" db="EMBL/GenBank/DDBJ databases">
        <authorList>
            <consortium name="Pathogen Informatics"/>
        </authorList>
    </citation>
    <scope>NUCLEOTIDE SEQUENCE [LARGE SCALE GENOMIC DNA]</scope>
    <source>
        <strain evidence="9 11">NCTC12282</strain>
    </source>
</reference>
<reference evidence="10" key="2">
    <citation type="submission" date="2017-09" db="EMBL/GenBank/DDBJ databases">
        <title>FDA dAtabase for Regulatory Grade micrObial Sequences (FDA-ARGOS): Supporting development and validation of Infectious Disease Dx tests.</title>
        <authorList>
            <person name="Minogue T."/>
            <person name="Wolcott M."/>
            <person name="Wasieloski L."/>
            <person name="Aguilar W."/>
            <person name="Moore D."/>
            <person name="Tallon L."/>
            <person name="Sadzewicz L."/>
            <person name="Ott S."/>
            <person name="Zhao X."/>
            <person name="Nagaraj S."/>
            <person name="Vavikolanu K."/>
            <person name="Aluvathingal J."/>
            <person name="Nadendla S."/>
            <person name="Sichtig H."/>
        </authorList>
    </citation>
    <scope>NUCLEOTIDE SEQUENCE [LARGE SCALE GENOMIC DNA]</scope>
    <source>
        <strain evidence="10">FDAARGOS_387</strain>
    </source>
</reference>
<evidence type="ECO:0000313" key="10">
    <source>
        <dbReference type="Proteomes" id="UP000224974"/>
    </source>
</evidence>
<evidence type="ECO:0000313" key="9">
    <source>
        <dbReference type="EMBL" id="VFS49088.1"/>
    </source>
</evidence>
<dbReference type="InterPro" id="IPR044068">
    <property type="entry name" value="CB"/>
</dbReference>
<evidence type="ECO:0000256" key="1">
    <source>
        <dbReference type="ARBA" id="ARBA00008857"/>
    </source>
</evidence>
<protein>
    <submittedName>
        <fullName evidence="8 9">Integrase</fullName>
    </submittedName>
</protein>
<dbReference type="GO" id="GO:0006310">
    <property type="term" value="P:DNA recombination"/>
    <property type="evidence" value="ECO:0007669"/>
    <property type="project" value="UniProtKB-KW"/>
</dbReference>
<dbReference type="InterPro" id="IPR002104">
    <property type="entry name" value="Integrase_catalytic"/>
</dbReference>
<dbReference type="InterPro" id="IPR053876">
    <property type="entry name" value="Phage_int_M"/>
</dbReference>
<evidence type="ECO:0000256" key="2">
    <source>
        <dbReference type="ARBA" id="ARBA00022908"/>
    </source>
</evidence>
<keyword evidence="10" id="KW-1185">Reference proteome</keyword>
<dbReference type="CDD" id="cd00801">
    <property type="entry name" value="INT_P4_C"/>
    <property type="match status" value="1"/>
</dbReference>
<evidence type="ECO:0000256" key="3">
    <source>
        <dbReference type="ARBA" id="ARBA00023125"/>
    </source>
</evidence>
<dbReference type="InterPro" id="IPR038488">
    <property type="entry name" value="Integrase_DNA-bd_sf"/>
</dbReference>
<organism evidence="8 10">
    <name type="scientific">Budvicia aquatica</name>
    <dbReference type="NCBI Taxonomy" id="82979"/>
    <lineage>
        <taxon>Bacteria</taxon>
        <taxon>Pseudomonadati</taxon>
        <taxon>Pseudomonadota</taxon>
        <taxon>Gammaproteobacteria</taxon>
        <taxon>Enterobacterales</taxon>
        <taxon>Budviciaceae</taxon>
        <taxon>Budvicia</taxon>
    </lineage>
</organism>
<dbReference type="SUPFAM" id="SSF56349">
    <property type="entry name" value="DNA breaking-rejoining enzymes"/>
    <property type="match status" value="1"/>
</dbReference>
<name>A0A2C6C159_9GAMM</name>
<dbReference type="RefSeq" id="WP_029095533.1">
    <property type="nucleotide sequence ID" value="NZ_CAADJA010000002.1"/>
</dbReference>